<keyword evidence="4" id="KW-0808">Transferase</keyword>
<dbReference type="InterPro" id="IPR003661">
    <property type="entry name" value="HisK_dim/P_dom"/>
</dbReference>
<dbReference type="PANTHER" id="PTHR42878:SF15">
    <property type="entry name" value="BACTERIOPHYTOCHROME"/>
    <property type="match status" value="1"/>
</dbReference>
<evidence type="ECO:0000313" key="8">
    <source>
        <dbReference type="EMBL" id="ADY25546.1"/>
    </source>
</evidence>
<keyword evidence="9" id="KW-1185">Reference proteome</keyword>
<dbReference type="Pfam" id="PF02518">
    <property type="entry name" value="HATPase_c"/>
    <property type="match status" value="1"/>
</dbReference>
<evidence type="ECO:0000256" key="5">
    <source>
        <dbReference type="ARBA" id="ARBA00022777"/>
    </source>
</evidence>
<dbReference type="Gene3D" id="1.10.287.130">
    <property type="match status" value="1"/>
</dbReference>
<dbReference type="InterPro" id="IPR035965">
    <property type="entry name" value="PAS-like_dom_sf"/>
</dbReference>
<organism evidence="8 9">
    <name type="scientific">Deinococcus proteolyticus (strain ATCC 35074 / DSM 20540 / JCM 6276 / NBRC 101906 / NCIMB 13154 / VKM Ac-1939 / CCM 2703 / MRP)</name>
    <dbReference type="NCBI Taxonomy" id="693977"/>
    <lineage>
        <taxon>Bacteria</taxon>
        <taxon>Thermotogati</taxon>
        <taxon>Deinococcota</taxon>
        <taxon>Deinococci</taxon>
        <taxon>Deinococcales</taxon>
        <taxon>Deinococcaceae</taxon>
        <taxon>Deinococcus</taxon>
    </lineage>
</organism>
<evidence type="ECO:0000256" key="6">
    <source>
        <dbReference type="SAM" id="Coils"/>
    </source>
</evidence>
<dbReference type="GO" id="GO:0030295">
    <property type="term" value="F:protein kinase activator activity"/>
    <property type="evidence" value="ECO:0007669"/>
    <property type="project" value="TreeGrafter"/>
</dbReference>
<dbReference type="EC" id="2.7.13.3" evidence="2"/>
<dbReference type="PRINTS" id="PR00344">
    <property type="entry name" value="BCTRLSENSOR"/>
</dbReference>
<evidence type="ECO:0000256" key="1">
    <source>
        <dbReference type="ARBA" id="ARBA00000085"/>
    </source>
</evidence>
<reference evidence="9" key="1">
    <citation type="submission" date="2011-02" db="EMBL/GenBank/DDBJ databases">
        <title>The complete sequence of chromosome of Deinococcus proteolyticus DSM 20540.</title>
        <authorList>
            <consortium name="US DOE Joint Genome Institute (JGI-PGF)"/>
            <person name="Lucas S."/>
            <person name="Copeland A."/>
            <person name="Lapidus A."/>
            <person name="Bruce D."/>
            <person name="Goodwin L."/>
            <person name="Pitluck S."/>
            <person name="Kyrpides N."/>
            <person name="Mavromatis K."/>
            <person name="Pagani I."/>
            <person name="Ivanova N."/>
            <person name="Ovchinnikova G."/>
            <person name="Zeytun A."/>
            <person name="Detter J.C."/>
            <person name="Han C."/>
            <person name="Land M."/>
            <person name="Hauser L."/>
            <person name="Markowitz V."/>
            <person name="Cheng J.-F."/>
            <person name="Hugenholtz P."/>
            <person name="Woyke T."/>
            <person name="Wu D."/>
            <person name="Pukall R."/>
            <person name="Steenblock K."/>
            <person name="Brambilla E."/>
            <person name="Klenk H.-P."/>
            <person name="Eisen J.A."/>
        </authorList>
    </citation>
    <scope>NUCLEOTIDE SEQUENCE [LARGE SCALE GENOMIC DNA]</scope>
    <source>
        <strain evidence="9">ATCC 35074 / DSM 20540 / JCM 6276 / NBRC 101906 / NCIMB 13154 / VKM Ac-1939 / CCM 2703 / MRP</strain>
    </source>
</reference>
<name>F0RJS0_DEIPM</name>
<keyword evidence="3" id="KW-0597">Phosphoprotein</keyword>
<dbReference type="GO" id="GO:0000155">
    <property type="term" value="F:phosphorelay sensor kinase activity"/>
    <property type="evidence" value="ECO:0007669"/>
    <property type="project" value="InterPro"/>
</dbReference>
<proteinExistence type="predicted"/>
<protein>
    <recommendedName>
        <fullName evidence="2">histidine kinase</fullName>
        <ecNumber evidence="2">2.7.13.3</ecNumber>
    </recommendedName>
</protein>
<dbReference type="AlphaFoldDB" id="F0RJS0"/>
<reference evidence="8 9" key="2">
    <citation type="journal article" date="2012" name="Stand. Genomic Sci.">
        <title>Complete genome sequence of the orange-red pigmented, radioresistant Deinococcus proteolyticus type strain (MRP(T)).</title>
        <authorList>
            <person name="Copeland A."/>
            <person name="Zeytun A."/>
            <person name="Yassawong M."/>
            <person name="Nolan M."/>
            <person name="Lucas S."/>
            <person name="Hammon N."/>
            <person name="Deshpande S."/>
            <person name="Cheng J.F."/>
            <person name="Han C."/>
            <person name="Tapia R."/>
            <person name="Goodwin L.A."/>
            <person name="Pitluck S."/>
            <person name="Mavromatis K."/>
            <person name="Liolios K."/>
            <person name="Pagani I."/>
            <person name="Ivanova N."/>
            <person name="Mikhailova N."/>
            <person name="Pati A."/>
            <person name="Chen A."/>
            <person name="Palaniappan K."/>
            <person name="Land M."/>
            <person name="Hauser L."/>
            <person name="Jeffries C.D."/>
            <person name="Brambilla E.M."/>
            <person name="Rohde M."/>
            <person name="Sikorski J."/>
            <person name="Pukall R."/>
            <person name="Goker M."/>
            <person name="Detter J.C."/>
            <person name="Woyke T."/>
            <person name="Bristow J."/>
            <person name="Eisen J.A."/>
            <person name="Markowitz V."/>
            <person name="Hugenholtz P."/>
            <person name="Kyrpides N.C."/>
            <person name="Klenk H.P."/>
            <person name="Lapidus A."/>
        </authorList>
    </citation>
    <scope>NUCLEOTIDE SEQUENCE [LARGE SCALE GENOMIC DNA]</scope>
    <source>
        <strain evidence="9">ATCC 35074 / DSM 20540 / JCM 6276 / NBRC 101906 / NCIMB 13154 / VKM Ac-1939 / CCM 2703 / MRP</strain>
    </source>
</reference>
<evidence type="ECO:0000256" key="2">
    <source>
        <dbReference type="ARBA" id="ARBA00012438"/>
    </source>
</evidence>
<gene>
    <name evidence="8" type="ordered locus">Deipr_0376</name>
</gene>
<dbReference type="Gene3D" id="3.30.565.10">
    <property type="entry name" value="Histidine kinase-like ATPase, C-terminal domain"/>
    <property type="match status" value="1"/>
</dbReference>
<dbReference type="InterPro" id="IPR003594">
    <property type="entry name" value="HATPase_dom"/>
</dbReference>
<dbReference type="STRING" id="693977.Deipr_0376"/>
<dbReference type="EMBL" id="CP002536">
    <property type="protein sequence ID" value="ADY25546.1"/>
    <property type="molecule type" value="Genomic_DNA"/>
</dbReference>
<feature type="domain" description="Histidine kinase" evidence="7">
    <location>
        <begin position="166"/>
        <end position="378"/>
    </location>
</feature>
<dbReference type="InterPro" id="IPR005467">
    <property type="entry name" value="His_kinase_dom"/>
</dbReference>
<evidence type="ECO:0000313" key="9">
    <source>
        <dbReference type="Proteomes" id="UP000007718"/>
    </source>
</evidence>
<dbReference type="KEGG" id="dpt:Deipr_0376"/>
<dbReference type="SUPFAM" id="SSF55874">
    <property type="entry name" value="ATPase domain of HSP90 chaperone/DNA topoisomerase II/histidine kinase"/>
    <property type="match status" value="1"/>
</dbReference>
<dbReference type="InterPro" id="IPR036097">
    <property type="entry name" value="HisK_dim/P_sf"/>
</dbReference>
<keyword evidence="5 8" id="KW-0418">Kinase</keyword>
<dbReference type="HOGENOM" id="CLU_000445_114_71_0"/>
<dbReference type="InterPro" id="IPR036890">
    <property type="entry name" value="HATPase_C_sf"/>
</dbReference>
<evidence type="ECO:0000256" key="4">
    <source>
        <dbReference type="ARBA" id="ARBA00022679"/>
    </source>
</evidence>
<dbReference type="InterPro" id="IPR004358">
    <property type="entry name" value="Sig_transdc_His_kin-like_C"/>
</dbReference>
<keyword evidence="6" id="KW-0175">Coiled coil</keyword>
<dbReference type="PROSITE" id="PS50109">
    <property type="entry name" value="HIS_KIN"/>
    <property type="match status" value="1"/>
</dbReference>
<dbReference type="GO" id="GO:0000156">
    <property type="term" value="F:phosphorelay response regulator activity"/>
    <property type="evidence" value="ECO:0007669"/>
    <property type="project" value="TreeGrafter"/>
</dbReference>
<dbReference type="RefSeq" id="WP_013614155.1">
    <property type="nucleotide sequence ID" value="NC_015161.1"/>
</dbReference>
<dbReference type="Proteomes" id="UP000007718">
    <property type="component" value="Chromosome"/>
</dbReference>
<dbReference type="InterPro" id="IPR050351">
    <property type="entry name" value="BphY/WalK/GraS-like"/>
</dbReference>
<dbReference type="Pfam" id="PF00512">
    <property type="entry name" value="HisKA"/>
    <property type="match status" value="1"/>
</dbReference>
<dbReference type="Gene3D" id="3.30.450.20">
    <property type="entry name" value="PAS domain"/>
    <property type="match status" value="1"/>
</dbReference>
<evidence type="ECO:0000256" key="3">
    <source>
        <dbReference type="ARBA" id="ARBA00022553"/>
    </source>
</evidence>
<dbReference type="PANTHER" id="PTHR42878">
    <property type="entry name" value="TWO-COMPONENT HISTIDINE KINASE"/>
    <property type="match status" value="1"/>
</dbReference>
<feature type="coiled-coil region" evidence="6">
    <location>
        <begin position="121"/>
        <end position="159"/>
    </location>
</feature>
<dbReference type="CDD" id="cd00082">
    <property type="entry name" value="HisKA"/>
    <property type="match status" value="1"/>
</dbReference>
<dbReference type="eggNOG" id="COG4251">
    <property type="taxonomic scope" value="Bacteria"/>
</dbReference>
<dbReference type="SMART" id="SM00387">
    <property type="entry name" value="HATPase_c"/>
    <property type="match status" value="1"/>
</dbReference>
<evidence type="ECO:0000259" key="7">
    <source>
        <dbReference type="PROSITE" id="PS50109"/>
    </source>
</evidence>
<accession>F0RJS0</accession>
<dbReference type="GO" id="GO:0007234">
    <property type="term" value="P:osmosensory signaling via phosphorelay pathway"/>
    <property type="evidence" value="ECO:0007669"/>
    <property type="project" value="TreeGrafter"/>
</dbReference>
<sequence length="395" mass="43979">MDLPEQPLRFAAAAFDALSAHVAILDEEGRIVLENRMWQRFSCDNGGISTLGANYLHICERATGDDAASAYATARGIRQVLGGQTDFYELEYPCHSPTEERYFAVRITAFEQDGRKYALVAHENITRRKQAELEVRRLNQQLEQRVLERTEQLARSNRELTQLAQVASHDLQEPLRIIGSYSDLLWHRFGNQLPAKGSSYLQHIQHHTGRARSLVRALLDLSSISAPEKMQCVDLAEQWAAAWQGLPDETAAQIRVQVASLPAVQGDPEQLRLVLTQLLDNAVQFRASRPLHLRLLACDADSPHLVQIGLQDNGTGLPQGSSDEAFEMFKRLHVRGIAGQGTGLTICEKIVQFHGGEIWLEPNPAEGITVWMTLPRWQGAQEASGALLGENRAVS</sequence>
<dbReference type="SMART" id="SM00388">
    <property type="entry name" value="HisKA"/>
    <property type="match status" value="1"/>
</dbReference>
<dbReference type="SUPFAM" id="SSF55785">
    <property type="entry name" value="PYP-like sensor domain (PAS domain)"/>
    <property type="match status" value="1"/>
</dbReference>
<comment type="catalytic activity">
    <reaction evidence="1">
        <text>ATP + protein L-histidine = ADP + protein N-phospho-L-histidine.</text>
        <dbReference type="EC" id="2.7.13.3"/>
    </reaction>
</comment>
<dbReference type="SUPFAM" id="SSF47384">
    <property type="entry name" value="Homodimeric domain of signal transducing histidine kinase"/>
    <property type="match status" value="1"/>
</dbReference>